<dbReference type="Proteomes" id="UP000182360">
    <property type="component" value="Unassembled WGS sequence"/>
</dbReference>
<organism evidence="1 2">
    <name type="scientific">Treponema bryantii</name>
    <dbReference type="NCBI Taxonomy" id="163"/>
    <lineage>
        <taxon>Bacteria</taxon>
        <taxon>Pseudomonadati</taxon>
        <taxon>Spirochaetota</taxon>
        <taxon>Spirochaetia</taxon>
        <taxon>Spirochaetales</taxon>
        <taxon>Treponemataceae</taxon>
        <taxon>Treponema</taxon>
    </lineage>
</organism>
<name>A0A1H9ASL7_9SPIR</name>
<proteinExistence type="predicted"/>
<evidence type="ECO:0000313" key="2">
    <source>
        <dbReference type="Proteomes" id="UP000182360"/>
    </source>
</evidence>
<dbReference type="AlphaFoldDB" id="A0A1H9ASL7"/>
<evidence type="ECO:0000313" key="1">
    <source>
        <dbReference type="EMBL" id="SEP79746.1"/>
    </source>
</evidence>
<sequence length="180" mass="19516">MAVDFLHPLCYRKSGTTHKIFGHTAKSELTDTSRALAVKTSDGIRYFNAVDVSATQPDLNLTGLQLSSLRDFKTTKNNIYSTVGCVRMSVTKTGFFAYYKLGLYIVGGVTFQQPLNIVGTFGSHTINQSITSSGIETPSTVSAEANITLTIDGTSYTKTIQRTFDSSVTDYIILTSSVSP</sequence>
<accession>A0A1H9ASL7</accession>
<gene>
    <name evidence="1" type="ORF">SAMN04487977_101456</name>
</gene>
<protein>
    <submittedName>
        <fullName evidence="1">Uncharacterized protein</fullName>
    </submittedName>
</protein>
<keyword evidence="2" id="KW-1185">Reference proteome</keyword>
<reference evidence="1 2" key="1">
    <citation type="submission" date="2016-10" db="EMBL/GenBank/DDBJ databases">
        <authorList>
            <person name="de Groot N.N."/>
        </authorList>
    </citation>
    <scope>NUCLEOTIDE SEQUENCE [LARGE SCALE GENOMIC DNA]</scope>
    <source>
        <strain evidence="1 2">B25</strain>
    </source>
</reference>
<dbReference type="EMBL" id="FOFU01000001">
    <property type="protein sequence ID" value="SEP79746.1"/>
    <property type="molecule type" value="Genomic_DNA"/>
</dbReference>
<dbReference type="RefSeq" id="WP_074640486.1">
    <property type="nucleotide sequence ID" value="NZ_FOFU01000001.1"/>
</dbReference>